<keyword evidence="1" id="KW-1133">Transmembrane helix</keyword>
<proteinExistence type="predicted"/>
<reference evidence="2 3" key="1">
    <citation type="submission" date="2013-12" db="EMBL/GenBank/DDBJ databases">
        <title>A Varibaculum cambriense genome reconstructed from a premature infant gut community with otherwise low bacterial novelty that shifts toward anaerobic metabolism during the third week of life.</title>
        <authorList>
            <person name="Brown C.T."/>
            <person name="Sharon I."/>
            <person name="Thomas B.C."/>
            <person name="Castelle C.J."/>
            <person name="Morowitz M.J."/>
            <person name="Banfield J.F."/>
        </authorList>
    </citation>
    <scope>NUCLEOTIDE SEQUENCE [LARGE SCALE GENOMIC DNA]</scope>
    <source>
        <strain evidence="3">DORA_7</strain>
    </source>
</reference>
<feature type="transmembrane region" description="Helical" evidence="1">
    <location>
        <begin position="36"/>
        <end position="53"/>
    </location>
</feature>
<evidence type="ECO:0000313" key="2">
    <source>
        <dbReference type="EMBL" id="ETI86003.1"/>
    </source>
</evidence>
<keyword evidence="1" id="KW-0472">Membrane</keyword>
<evidence type="ECO:0000256" key="1">
    <source>
        <dbReference type="SAM" id="Phobius"/>
    </source>
</evidence>
<sequence>MIFSLRYIEKIKQEEFNLLKERNQFNELQKDRIMEIMLFIVSLVSVLQVVDIFTNNIKILSISALITISLSIGILIYRNRK</sequence>
<accession>W1U315</accession>
<dbReference type="EMBL" id="AZMF01000110">
    <property type="protein sequence ID" value="ETI86003.1"/>
    <property type="molecule type" value="Genomic_DNA"/>
</dbReference>
<name>W1U315_STRAP</name>
<protein>
    <submittedName>
        <fullName evidence="2">Uncharacterized protein</fullName>
    </submittedName>
</protein>
<dbReference type="AlphaFoldDB" id="W1U315"/>
<keyword evidence="1" id="KW-0812">Transmembrane</keyword>
<comment type="caution">
    <text evidence="2">The sequence shown here is derived from an EMBL/GenBank/DDBJ whole genome shotgun (WGS) entry which is preliminary data.</text>
</comment>
<dbReference type="PATRIC" id="fig|1403946.3.peg.326"/>
<organism evidence="2 3">
    <name type="scientific">Streptococcus anginosus DORA_7</name>
    <dbReference type="NCBI Taxonomy" id="1403946"/>
    <lineage>
        <taxon>Bacteria</taxon>
        <taxon>Bacillati</taxon>
        <taxon>Bacillota</taxon>
        <taxon>Bacilli</taxon>
        <taxon>Lactobacillales</taxon>
        <taxon>Streptococcaceae</taxon>
        <taxon>Streptococcus</taxon>
        <taxon>Streptococcus anginosus group</taxon>
    </lineage>
</organism>
<evidence type="ECO:0000313" key="3">
    <source>
        <dbReference type="Proteomes" id="UP000018846"/>
    </source>
</evidence>
<gene>
    <name evidence="2" type="ORF">Q615_SPAC00110G0001</name>
</gene>
<feature type="transmembrane region" description="Helical" evidence="1">
    <location>
        <begin position="59"/>
        <end position="77"/>
    </location>
</feature>
<dbReference type="Proteomes" id="UP000018846">
    <property type="component" value="Unassembled WGS sequence"/>
</dbReference>